<dbReference type="Gene3D" id="1.20.5.100">
    <property type="entry name" value="Cytochrome c1, transmembrane anchor, C-terminal"/>
    <property type="match status" value="1"/>
</dbReference>
<dbReference type="Gene3D" id="3.40.50.720">
    <property type="entry name" value="NAD(P)-binding Rossmann-like Domain"/>
    <property type="match status" value="2"/>
</dbReference>
<keyword evidence="2" id="KW-0520">NAD</keyword>
<dbReference type="RefSeq" id="WP_301418725.1">
    <property type="nucleotide sequence ID" value="NZ_CP098023.1"/>
</dbReference>
<accession>A0ABY9EEM8</accession>
<dbReference type="InterPro" id="IPR001732">
    <property type="entry name" value="UDP-Glc/GDP-Man_DH_N"/>
</dbReference>
<dbReference type="SUPFAM" id="SSF52413">
    <property type="entry name" value="UDP-glucose/GDP-mannose dehydrogenase C-terminal domain"/>
    <property type="match status" value="1"/>
</dbReference>
<proteinExistence type="inferred from homology"/>
<evidence type="ECO:0000259" key="4">
    <source>
        <dbReference type="SMART" id="SM00984"/>
    </source>
</evidence>
<dbReference type="SUPFAM" id="SSF51735">
    <property type="entry name" value="NAD(P)-binding Rossmann-fold domains"/>
    <property type="match status" value="1"/>
</dbReference>
<dbReference type="EMBL" id="CP098023">
    <property type="protein sequence ID" value="WKD51444.1"/>
    <property type="molecule type" value="Genomic_DNA"/>
</dbReference>
<dbReference type="Pfam" id="PF03720">
    <property type="entry name" value="UDPG_MGDP_dh_C"/>
    <property type="match status" value="1"/>
</dbReference>
<dbReference type="PIRSF" id="PIRSF000124">
    <property type="entry name" value="UDPglc_GDPman_dh"/>
    <property type="match status" value="1"/>
</dbReference>
<gene>
    <name evidence="5" type="primary">wecC</name>
    <name evidence="5" type="ORF">M8T91_08495</name>
</gene>
<dbReference type="EC" id="1.1.1.336" evidence="5"/>
<dbReference type="InterPro" id="IPR014027">
    <property type="entry name" value="UDP-Glc/GDP-Man_DH_C"/>
</dbReference>
<comment type="similarity">
    <text evidence="3">Belongs to the UDP-glucose/GDP-mannose dehydrogenase family.</text>
</comment>
<evidence type="ECO:0000256" key="2">
    <source>
        <dbReference type="ARBA" id="ARBA00023027"/>
    </source>
</evidence>
<name>A0ABY9EEM8_9GAMM</name>
<dbReference type="SMART" id="SM00984">
    <property type="entry name" value="UDPG_MGDP_dh_C"/>
    <property type="match status" value="1"/>
</dbReference>
<dbReference type="PANTHER" id="PTHR43491">
    <property type="entry name" value="UDP-N-ACETYL-D-MANNOSAMINE DEHYDROGENASE"/>
    <property type="match status" value="1"/>
</dbReference>
<sequence length="428" mass="47557">MNISKNFKSMTVMGLGYIGLPTAAAFAARKLQVCGVDINEITVNTINQGQIHIVEPELDILVHSTVTEGYLKASLKPEPADVFIIAVPTPFKEKKQPDLSYIEAAANAIAPVLKKGDLIILESTSPVGATEHMAKGLQEFRKDLNIPMENQGKGEFDIYIAHCPERVLPGHVMRELVENDRIIGGMTTKCAQKAKELYEILVEGECLLTDVRTAEMAKLTENAFRDVNIAFANELSLVCDKLKVNVWELIELANKHPRVNILQPGPGVGGHCIAVDPWFIVSQAPEEAQLIRTARGVNDSKPQWIQKKIDKSVDRILMENPNWTFKDVTIACFGLSFKPDIDDLRESPALQIANNVSNTYPGRVLIVEPNIEQLPKDSLHGAKLVNEHEALDMADIIVLLVDHKQFKKIPTRSIGQHYLIDSRGIWQN</sequence>
<dbReference type="Pfam" id="PF00984">
    <property type="entry name" value="UDPG_MGDP_dh"/>
    <property type="match status" value="1"/>
</dbReference>
<dbReference type="Proteomes" id="UP001321520">
    <property type="component" value="Chromosome"/>
</dbReference>
<dbReference type="NCBIfam" id="NF008286">
    <property type="entry name" value="PRK11064.1"/>
    <property type="match status" value="1"/>
</dbReference>
<dbReference type="InterPro" id="IPR008927">
    <property type="entry name" value="6-PGluconate_DH-like_C_sf"/>
</dbReference>
<reference evidence="5 6" key="1">
    <citation type="submission" date="2022-05" db="EMBL/GenBank/DDBJ databases">
        <title>Microbulbifer sp. nov., isolated from sponge.</title>
        <authorList>
            <person name="Gao L."/>
        </authorList>
    </citation>
    <scope>NUCLEOTIDE SEQUENCE [LARGE SCALE GENOMIC DNA]</scope>
    <source>
        <strain evidence="5 6">MI-G</strain>
    </source>
</reference>
<dbReference type="NCBIfam" id="TIGR03026">
    <property type="entry name" value="NDP-sugDHase"/>
    <property type="match status" value="1"/>
</dbReference>
<dbReference type="PIRSF" id="PIRSF500136">
    <property type="entry name" value="UDP_ManNAc_DH"/>
    <property type="match status" value="1"/>
</dbReference>
<protein>
    <submittedName>
        <fullName evidence="5">UDP-N-acetyl-D-mannosamine dehydrogenase</fullName>
        <ecNumber evidence="5">1.1.1.336</ecNumber>
    </submittedName>
</protein>
<keyword evidence="1 5" id="KW-0560">Oxidoreductase</keyword>
<keyword evidence="6" id="KW-1185">Reference proteome</keyword>
<dbReference type="SUPFAM" id="SSF48179">
    <property type="entry name" value="6-phosphogluconate dehydrogenase C-terminal domain-like"/>
    <property type="match status" value="1"/>
</dbReference>
<dbReference type="GO" id="GO:0089714">
    <property type="term" value="F:UDP-N-acetyl-D-mannosamine dehydrogenase activity"/>
    <property type="evidence" value="ECO:0007669"/>
    <property type="project" value="UniProtKB-EC"/>
</dbReference>
<dbReference type="InterPro" id="IPR014026">
    <property type="entry name" value="UDP-Glc/GDP-Man_DH_dimer"/>
</dbReference>
<dbReference type="Pfam" id="PF03721">
    <property type="entry name" value="UDPG_MGDP_dh_N"/>
    <property type="match status" value="1"/>
</dbReference>
<evidence type="ECO:0000256" key="3">
    <source>
        <dbReference type="PIRNR" id="PIRNR000124"/>
    </source>
</evidence>
<dbReference type="InterPro" id="IPR028359">
    <property type="entry name" value="UDP_ManNAc/GlcNAc_DH"/>
</dbReference>
<organism evidence="5 6">
    <name type="scientific">Microbulbifer spongiae</name>
    <dbReference type="NCBI Taxonomy" id="2944933"/>
    <lineage>
        <taxon>Bacteria</taxon>
        <taxon>Pseudomonadati</taxon>
        <taxon>Pseudomonadota</taxon>
        <taxon>Gammaproteobacteria</taxon>
        <taxon>Cellvibrionales</taxon>
        <taxon>Microbulbiferaceae</taxon>
        <taxon>Microbulbifer</taxon>
    </lineage>
</organism>
<dbReference type="InterPro" id="IPR036220">
    <property type="entry name" value="UDP-Glc/GDP-Man_DH_C_sf"/>
</dbReference>
<dbReference type="InterPro" id="IPR036291">
    <property type="entry name" value="NAD(P)-bd_dom_sf"/>
</dbReference>
<dbReference type="InterPro" id="IPR017476">
    <property type="entry name" value="UDP-Glc/GDP-Man"/>
</dbReference>
<dbReference type="PANTHER" id="PTHR43491:SF1">
    <property type="entry name" value="UDP-N-ACETYL-D-MANNOSAMINE DEHYDROGENASE"/>
    <property type="match status" value="1"/>
</dbReference>
<evidence type="ECO:0000313" key="5">
    <source>
        <dbReference type="EMBL" id="WKD51444.1"/>
    </source>
</evidence>
<evidence type="ECO:0000313" key="6">
    <source>
        <dbReference type="Proteomes" id="UP001321520"/>
    </source>
</evidence>
<feature type="domain" description="UDP-glucose/GDP-mannose dehydrogenase C-terminal" evidence="4">
    <location>
        <begin position="331"/>
        <end position="428"/>
    </location>
</feature>
<evidence type="ECO:0000256" key="1">
    <source>
        <dbReference type="ARBA" id="ARBA00023002"/>
    </source>
</evidence>